<reference evidence="2 3" key="1">
    <citation type="submission" date="2017-09" db="EMBL/GenBank/DDBJ databases">
        <title>Depth-based differentiation of microbial function through sediment-hosted aquifers and enrichment of novel symbionts in the deep terrestrial subsurface.</title>
        <authorList>
            <person name="Probst A.J."/>
            <person name="Ladd B."/>
            <person name="Jarett J.K."/>
            <person name="Geller-Mcgrath D.E."/>
            <person name="Sieber C.M."/>
            <person name="Emerson J.B."/>
            <person name="Anantharaman K."/>
            <person name="Thomas B.C."/>
            <person name="Malmstrom R."/>
            <person name="Stieglmeier M."/>
            <person name="Klingl A."/>
            <person name="Woyke T."/>
            <person name="Ryan C.M."/>
            <person name="Banfield J.F."/>
        </authorList>
    </citation>
    <scope>NUCLEOTIDE SEQUENCE [LARGE SCALE GENOMIC DNA]</scope>
    <source>
        <strain evidence="2">CG11_big_fil_rev_8_21_14_0_20_43_10</strain>
    </source>
</reference>
<proteinExistence type="predicted"/>
<keyword evidence="2" id="KW-0255">Endonuclease</keyword>
<dbReference type="Proteomes" id="UP000236846">
    <property type="component" value="Unassembled WGS sequence"/>
</dbReference>
<accession>A0A2H0PW26</accession>
<feature type="domain" description="GIY-YIG" evidence="1">
    <location>
        <begin position="1"/>
        <end position="59"/>
    </location>
</feature>
<organism evidence="2 3">
    <name type="scientific">Candidatus Brennerbacteria bacterium CG11_big_fil_rev_8_21_14_0_20_43_10</name>
    <dbReference type="NCBI Taxonomy" id="1974523"/>
    <lineage>
        <taxon>Bacteria</taxon>
        <taxon>Candidatus Brenneribacteriota</taxon>
    </lineage>
</organism>
<dbReference type="SUPFAM" id="SSF82771">
    <property type="entry name" value="GIY-YIG endonuclease"/>
    <property type="match status" value="1"/>
</dbReference>
<evidence type="ECO:0000313" key="2">
    <source>
        <dbReference type="EMBL" id="PIR26253.1"/>
    </source>
</evidence>
<keyword evidence="2" id="KW-0378">Hydrolase</keyword>
<dbReference type="InterPro" id="IPR035901">
    <property type="entry name" value="GIY-YIG_endonuc_sf"/>
</dbReference>
<dbReference type="EMBL" id="PCXE01000031">
    <property type="protein sequence ID" value="PIR26253.1"/>
    <property type="molecule type" value="Genomic_DNA"/>
</dbReference>
<protein>
    <submittedName>
        <fullName evidence="2">Endonuclease</fullName>
    </submittedName>
</protein>
<gene>
    <name evidence="2" type="ORF">COV41_01750</name>
</gene>
<sequence length="64" mass="7781">MGITANLLNRVKEHNSGEVQSTKAYRPWKLIYRETFDTKTYARRREIYLKKNYLERKRIFDAAK</sequence>
<dbReference type="PROSITE" id="PS50164">
    <property type="entry name" value="GIY_YIG"/>
    <property type="match status" value="1"/>
</dbReference>
<evidence type="ECO:0000259" key="1">
    <source>
        <dbReference type="PROSITE" id="PS50164"/>
    </source>
</evidence>
<dbReference type="InterPro" id="IPR000305">
    <property type="entry name" value="GIY-YIG_endonuc"/>
</dbReference>
<dbReference type="GO" id="GO:0004519">
    <property type="term" value="F:endonuclease activity"/>
    <property type="evidence" value="ECO:0007669"/>
    <property type="project" value="UniProtKB-KW"/>
</dbReference>
<evidence type="ECO:0000313" key="3">
    <source>
        <dbReference type="Proteomes" id="UP000236846"/>
    </source>
</evidence>
<name>A0A2H0PW26_9BACT</name>
<dbReference type="Pfam" id="PF01541">
    <property type="entry name" value="GIY-YIG"/>
    <property type="match status" value="1"/>
</dbReference>
<comment type="caution">
    <text evidence="2">The sequence shown here is derived from an EMBL/GenBank/DDBJ whole genome shotgun (WGS) entry which is preliminary data.</text>
</comment>
<dbReference type="Gene3D" id="3.40.1440.10">
    <property type="entry name" value="GIY-YIG endonuclease"/>
    <property type="match status" value="1"/>
</dbReference>
<keyword evidence="2" id="KW-0540">Nuclease</keyword>
<dbReference type="AlphaFoldDB" id="A0A2H0PW26"/>